<keyword evidence="1" id="KW-0812">Transmembrane</keyword>
<evidence type="ECO:0000313" key="3">
    <source>
        <dbReference type="Proteomes" id="UP001165065"/>
    </source>
</evidence>
<accession>A0A9W7GKB7</accession>
<name>A0A9W7GKB7_9STRA</name>
<comment type="caution">
    <text evidence="2">The sequence shown here is derived from an EMBL/GenBank/DDBJ whole genome shotgun (WGS) entry which is preliminary data.</text>
</comment>
<proteinExistence type="predicted"/>
<organism evidence="2 3">
    <name type="scientific">Triparma columacea</name>
    <dbReference type="NCBI Taxonomy" id="722753"/>
    <lineage>
        <taxon>Eukaryota</taxon>
        <taxon>Sar</taxon>
        <taxon>Stramenopiles</taxon>
        <taxon>Ochrophyta</taxon>
        <taxon>Bolidophyceae</taxon>
        <taxon>Parmales</taxon>
        <taxon>Triparmaceae</taxon>
        <taxon>Triparma</taxon>
    </lineage>
</organism>
<dbReference type="EMBL" id="BRYA01001644">
    <property type="protein sequence ID" value="GMI45803.1"/>
    <property type="molecule type" value="Genomic_DNA"/>
</dbReference>
<dbReference type="Proteomes" id="UP001165065">
    <property type="component" value="Unassembled WGS sequence"/>
</dbReference>
<feature type="transmembrane region" description="Helical" evidence="1">
    <location>
        <begin position="12"/>
        <end position="36"/>
    </location>
</feature>
<dbReference type="AlphaFoldDB" id="A0A9W7GKB7"/>
<evidence type="ECO:0000256" key="1">
    <source>
        <dbReference type="SAM" id="Phobius"/>
    </source>
</evidence>
<feature type="non-terminal residue" evidence="2">
    <location>
        <position position="1"/>
    </location>
</feature>
<keyword evidence="1" id="KW-0472">Membrane</keyword>
<reference evidence="3" key="1">
    <citation type="journal article" date="2023" name="Commun. Biol.">
        <title>Genome analysis of Parmales, the sister group of diatoms, reveals the evolutionary specialization of diatoms from phago-mixotrophs to photoautotrophs.</title>
        <authorList>
            <person name="Ban H."/>
            <person name="Sato S."/>
            <person name="Yoshikawa S."/>
            <person name="Yamada K."/>
            <person name="Nakamura Y."/>
            <person name="Ichinomiya M."/>
            <person name="Sato N."/>
            <person name="Blanc-Mathieu R."/>
            <person name="Endo H."/>
            <person name="Kuwata A."/>
            <person name="Ogata H."/>
        </authorList>
    </citation>
    <scope>NUCLEOTIDE SEQUENCE [LARGE SCALE GENOMIC DNA]</scope>
</reference>
<sequence length="92" mass="9871">IFLLFSAARSLGVIFFTAAAFLASCLTTAASMLFFLQSLTRSDFSVMPYFSGQRQDLLGANHGRLAALAWKGSILLVGVFSLVHVDVPEAAQ</sequence>
<gene>
    <name evidence="2" type="ORF">TrCOL_g5471</name>
</gene>
<keyword evidence="3" id="KW-1185">Reference proteome</keyword>
<protein>
    <submittedName>
        <fullName evidence="2">Uncharacterized protein</fullName>
    </submittedName>
</protein>
<keyword evidence="1" id="KW-1133">Transmembrane helix</keyword>
<evidence type="ECO:0000313" key="2">
    <source>
        <dbReference type="EMBL" id="GMI45803.1"/>
    </source>
</evidence>